<dbReference type="AlphaFoldDB" id="I3IL12"/>
<dbReference type="EMBL" id="BAFH01000003">
    <property type="protein sequence ID" value="GAB62407.1"/>
    <property type="molecule type" value="Genomic_DNA"/>
</dbReference>
<dbReference type="STRING" id="247490.KSU1_C0811"/>
<reference evidence="1 2" key="1">
    <citation type="journal article" date="2012" name="FEBS Lett.">
        <title>Anammox organism KSU-1 expresses a NirK-type copper-containing nitrite reductase instead of a NirS-type with cytochrome cd1.</title>
        <authorList>
            <person name="Hira D."/>
            <person name="Toh H."/>
            <person name="Migita C.T."/>
            <person name="Okubo H."/>
            <person name="Nishiyama T."/>
            <person name="Hattori M."/>
            <person name="Furukawa K."/>
            <person name="Fujii T."/>
        </authorList>
    </citation>
    <scope>NUCLEOTIDE SEQUENCE [LARGE SCALE GENOMIC DNA]</scope>
</reference>
<proteinExistence type="predicted"/>
<protein>
    <submittedName>
        <fullName evidence="1">Uncharacterized protein</fullName>
    </submittedName>
</protein>
<sequence>MKIKNYAYKRIQQRGLDTTVIKIIEETVPIKYIKKSQQGILDRRTTQAYTQILRKIANKIEKFTGTKIILDGSGSMLLTAYRLKRDKKKHYKH</sequence>
<evidence type="ECO:0000313" key="2">
    <source>
        <dbReference type="Proteomes" id="UP000002985"/>
    </source>
</evidence>
<dbReference type="Proteomes" id="UP000002985">
    <property type="component" value="Unassembled WGS sequence"/>
</dbReference>
<accession>I3IL12</accession>
<gene>
    <name evidence="1" type="ORF">KSU1_C0811</name>
</gene>
<evidence type="ECO:0000313" key="1">
    <source>
        <dbReference type="EMBL" id="GAB62407.1"/>
    </source>
</evidence>
<keyword evidence="2" id="KW-1185">Reference proteome</keyword>
<name>I3IL12_9BACT</name>
<comment type="caution">
    <text evidence="1">The sequence shown here is derived from an EMBL/GenBank/DDBJ whole genome shotgun (WGS) entry which is preliminary data.</text>
</comment>
<organism evidence="1 2">
    <name type="scientific">Candidatus Jettenia caeni</name>
    <dbReference type="NCBI Taxonomy" id="247490"/>
    <lineage>
        <taxon>Bacteria</taxon>
        <taxon>Pseudomonadati</taxon>
        <taxon>Planctomycetota</taxon>
        <taxon>Candidatus Brocadiia</taxon>
        <taxon>Candidatus Brocadiales</taxon>
        <taxon>Candidatus Brocadiaceae</taxon>
        <taxon>Candidatus Jettenia</taxon>
    </lineage>
</organism>